<gene>
    <name evidence="2" type="ORF">CFOL_v3_03910</name>
</gene>
<sequence length="133" mass="15181">MVTMSREGFFVIFEGALSHGLRVPIPSFAISVLEHFSLHPSLLQPQSWSFIIGFLVKCIESEVDVTVNLFKEFHVLSATPKKSGYFFKSRFGVKKLLLNPTKSIKNWRRGYFLIKDFEGSLPLPGVILRTRHP</sequence>
<dbReference type="PANTHER" id="PTHR31099">
    <property type="entry name" value="OS06G0165300 PROTEIN"/>
    <property type="match status" value="1"/>
</dbReference>
<organism evidence="2 3">
    <name type="scientific">Cephalotus follicularis</name>
    <name type="common">Albany pitcher plant</name>
    <dbReference type="NCBI Taxonomy" id="3775"/>
    <lineage>
        <taxon>Eukaryota</taxon>
        <taxon>Viridiplantae</taxon>
        <taxon>Streptophyta</taxon>
        <taxon>Embryophyta</taxon>
        <taxon>Tracheophyta</taxon>
        <taxon>Spermatophyta</taxon>
        <taxon>Magnoliopsida</taxon>
        <taxon>eudicotyledons</taxon>
        <taxon>Gunneridae</taxon>
        <taxon>Pentapetalae</taxon>
        <taxon>rosids</taxon>
        <taxon>fabids</taxon>
        <taxon>Oxalidales</taxon>
        <taxon>Cephalotaceae</taxon>
        <taxon>Cephalotus</taxon>
    </lineage>
</organism>
<reference evidence="3" key="1">
    <citation type="submission" date="2016-04" db="EMBL/GenBank/DDBJ databases">
        <title>Cephalotus genome sequencing.</title>
        <authorList>
            <person name="Fukushima K."/>
            <person name="Hasebe M."/>
            <person name="Fang X."/>
        </authorList>
    </citation>
    <scope>NUCLEOTIDE SEQUENCE [LARGE SCALE GENOMIC DNA]</scope>
    <source>
        <strain evidence="3">cv. St1</strain>
    </source>
</reference>
<feature type="domain" description="Transposase (putative) gypsy type" evidence="1">
    <location>
        <begin position="11"/>
        <end position="76"/>
    </location>
</feature>
<name>A0A1Q3AXD4_CEPFO</name>
<proteinExistence type="predicted"/>
<dbReference type="InParanoid" id="A0A1Q3AXD4"/>
<dbReference type="Proteomes" id="UP000187406">
    <property type="component" value="Unassembled WGS sequence"/>
</dbReference>
<dbReference type="AlphaFoldDB" id="A0A1Q3AXD4"/>
<dbReference type="EMBL" id="BDDD01000146">
    <property type="protein sequence ID" value="GAV60379.1"/>
    <property type="molecule type" value="Genomic_DNA"/>
</dbReference>
<evidence type="ECO:0000259" key="1">
    <source>
        <dbReference type="Pfam" id="PF04195"/>
    </source>
</evidence>
<dbReference type="Pfam" id="PF04195">
    <property type="entry name" value="Transposase_28"/>
    <property type="match status" value="1"/>
</dbReference>
<accession>A0A1Q3AXD4</accession>
<dbReference type="PANTHER" id="PTHR31099:SF28">
    <property type="entry name" value="F5J5.12"/>
    <property type="match status" value="1"/>
</dbReference>
<keyword evidence="3" id="KW-1185">Reference proteome</keyword>
<evidence type="ECO:0000313" key="2">
    <source>
        <dbReference type="EMBL" id="GAV60379.1"/>
    </source>
</evidence>
<dbReference type="InterPro" id="IPR007321">
    <property type="entry name" value="Transposase_28"/>
</dbReference>
<evidence type="ECO:0000313" key="3">
    <source>
        <dbReference type="Proteomes" id="UP000187406"/>
    </source>
</evidence>
<protein>
    <recommendedName>
        <fullName evidence="1">Transposase (putative) gypsy type domain-containing protein</fullName>
    </recommendedName>
</protein>
<dbReference type="STRING" id="3775.A0A1Q3AXD4"/>
<dbReference type="OrthoDB" id="1750920at2759"/>
<comment type="caution">
    <text evidence="2">The sequence shown here is derived from an EMBL/GenBank/DDBJ whole genome shotgun (WGS) entry which is preliminary data.</text>
</comment>